<gene>
    <name evidence="1" type="ORF">Pla100_28830</name>
</gene>
<keyword evidence="2" id="KW-1185">Reference proteome</keyword>
<evidence type="ECO:0000313" key="1">
    <source>
        <dbReference type="EMBL" id="TWT96405.1"/>
    </source>
</evidence>
<dbReference type="Proteomes" id="UP000316213">
    <property type="component" value="Unassembled WGS sequence"/>
</dbReference>
<sequence length="78" mass="8793">MRSFDYSLTELRYRNGAGGSARWRVSDNVPLTRPLATIAKAIPQAFLNKGTRSPSLEGACFVFGKWQLKSFPMWGVRK</sequence>
<name>A0A5C6AB76_9BACT</name>
<dbReference type="AlphaFoldDB" id="A0A5C6AB76"/>
<protein>
    <submittedName>
        <fullName evidence="1">Uncharacterized protein</fullName>
    </submittedName>
</protein>
<proteinExistence type="predicted"/>
<accession>A0A5C6AB76</accession>
<comment type="caution">
    <text evidence="1">The sequence shown here is derived from an EMBL/GenBank/DDBJ whole genome shotgun (WGS) entry which is preliminary data.</text>
</comment>
<reference evidence="1 2" key="1">
    <citation type="submission" date="2019-02" db="EMBL/GenBank/DDBJ databases">
        <title>Deep-cultivation of Planctomycetes and their phenomic and genomic characterization uncovers novel biology.</title>
        <authorList>
            <person name="Wiegand S."/>
            <person name="Jogler M."/>
            <person name="Boedeker C."/>
            <person name="Pinto D."/>
            <person name="Vollmers J."/>
            <person name="Rivas-Marin E."/>
            <person name="Kohn T."/>
            <person name="Peeters S.H."/>
            <person name="Heuer A."/>
            <person name="Rast P."/>
            <person name="Oberbeckmann S."/>
            <person name="Bunk B."/>
            <person name="Jeske O."/>
            <person name="Meyerdierks A."/>
            <person name="Storesund J.E."/>
            <person name="Kallscheuer N."/>
            <person name="Luecker S."/>
            <person name="Lage O.M."/>
            <person name="Pohl T."/>
            <person name="Merkel B.J."/>
            <person name="Hornburger P."/>
            <person name="Mueller R.-W."/>
            <person name="Bruemmer F."/>
            <person name="Labrenz M."/>
            <person name="Spormann A.M."/>
            <person name="Op Den Camp H."/>
            <person name="Overmann J."/>
            <person name="Amann R."/>
            <person name="Jetten M.S.M."/>
            <person name="Mascher T."/>
            <person name="Medema M.H."/>
            <person name="Devos D.P."/>
            <person name="Kaster A.-K."/>
            <person name="Ovreas L."/>
            <person name="Rohde M."/>
            <person name="Galperin M.Y."/>
            <person name="Jogler C."/>
        </authorList>
    </citation>
    <scope>NUCLEOTIDE SEQUENCE [LARGE SCALE GENOMIC DNA]</scope>
    <source>
        <strain evidence="1 2">Pla100</strain>
    </source>
</reference>
<dbReference type="EMBL" id="SJPM01000005">
    <property type="protein sequence ID" value="TWT96405.1"/>
    <property type="molecule type" value="Genomic_DNA"/>
</dbReference>
<evidence type="ECO:0000313" key="2">
    <source>
        <dbReference type="Proteomes" id="UP000316213"/>
    </source>
</evidence>
<organism evidence="1 2">
    <name type="scientific">Neorhodopirellula pilleata</name>
    <dbReference type="NCBI Taxonomy" id="2714738"/>
    <lineage>
        <taxon>Bacteria</taxon>
        <taxon>Pseudomonadati</taxon>
        <taxon>Planctomycetota</taxon>
        <taxon>Planctomycetia</taxon>
        <taxon>Pirellulales</taxon>
        <taxon>Pirellulaceae</taxon>
        <taxon>Neorhodopirellula</taxon>
    </lineage>
</organism>